<gene>
    <name evidence="1" type="ORF">AQPE_3152</name>
</gene>
<dbReference type="Proteomes" id="UP001193389">
    <property type="component" value="Chromosome"/>
</dbReference>
<name>A0A5K7SBX1_9BACT</name>
<keyword evidence="2" id="KW-1185">Reference proteome</keyword>
<proteinExistence type="predicted"/>
<sequence length="49" mass="5745">MDVDARISQRQRLLDEMSPNVIAAMLRDFNQKKSLARKNMAHLTEQFPE</sequence>
<organism evidence="1 2">
    <name type="scientific">Aquipluma nitroreducens</name>
    <dbReference type="NCBI Taxonomy" id="2010828"/>
    <lineage>
        <taxon>Bacteria</taxon>
        <taxon>Pseudomonadati</taxon>
        <taxon>Bacteroidota</taxon>
        <taxon>Bacteroidia</taxon>
        <taxon>Marinilabiliales</taxon>
        <taxon>Prolixibacteraceae</taxon>
        <taxon>Aquipluma</taxon>
    </lineage>
</organism>
<protein>
    <submittedName>
        <fullName evidence="1">Uncharacterized protein</fullName>
    </submittedName>
</protein>
<accession>A0A5K7SBX1</accession>
<reference evidence="1" key="1">
    <citation type="journal article" date="2020" name="Int. J. Syst. Evol. Microbiol.">
        <title>Aquipluma nitroreducens gen. nov. sp. nov., a novel facultatively anaerobic bacterium isolated from a freshwater lake.</title>
        <authorList>
            <person name="Watanabe M."/>
            <person name="Kojima H."/>
            <person name="Fukui M."/>
        </authorList>
    </citation>
    <scope>NUCLEOTIDE SEQUENCE</scope>
    <source>
        <strain evidence="1">MeG22</strain>
    </source>
</reference>
<dbReference type="AlphaFoldDB" id="A0A5K7SBX1"/>
<evidence type="ECO:0000313" key="1">
    <source>
        <dbReference type="EMBL" id="BBE18979.1"/>
    </source>
</evidence>
<evidence type="ECO:0000313" key="2">
    <source>
        <dbReference type="Proteomes" id="UP001193389"/>
    </source>
</evidence>
<dbReference type="EMBL" id="AP018694">
    <property type="protein sequence ID" value="BBE18979.1"/>
    <property type="molecule type" value="Genomic_DNA"/>
</dbReference>
<dbReference type="KEGG" id="anf:AQPE_3152"/>